<dbReference type="EMBL" id="BARS01056733">
    <property type="protein sequence ID" value="GAG45277.1"/>
    <property type="molecule type" value="Genomic_DNA"/>
</dbReference>
<sequence>TVMRIAGLATPSDLDSNDVVALARQGSDGPREIAICGRQADRDLEGADRAFVTVFDREWYLELTPKLDDCRLTRMGTLEDVAPAHPDIVERLHKAGINEMERRGADPALVQWYRNQGETEFPGDACFWDGYPGPAGFAAYFSRLHRDE</sequence>
<accession>X0YDC7</accession>
<reference evidence="1" key="1">
    <citation type="journal article" date="2014" name="Front. Microbiol.">
        <title>High frequency of phylogenetically diverse reductive dehalogenase-homologous genes in deep subseafloor sedimentary metagenomes.</title>
        <authorList>
            <person name="Kawai M."/>
            <person name="Futagami T."/>
            <person name="Toyoda A."/>
            <person name="Takaki Y."/>
            <person name="Nishi S."/>
            <person name="Hori S."/>
            <person name="Arai W."/>
            <person name="Tsubouchi T."/>
            <person name="Morono Y."/>
            <person name="Uchiyama I."/>
            <person name="Ito T."/>
            <person name="Fujiyama A."/>
            <person name="Inagaki F."/>
            <person name="Takami H."/>
        </authorList>
    </citation>
    <scope>NUCLEOTIDE SEQUENCE</scope>
    <source>
        <strain evidence="1">Expedition CK06-06</strain>
    </source>
</reference>
<dbReference type="AlphaFoldDB" id="X0YDC7"/>
<proteinExistence type="predicted"/>
<feature type="non-terminal residue" evidence="1">
    <location>
        <position position="1"/>
    </location>
</feature>
<protein>
    <submittedName>
        <fullName evidence="1">Uncharacterized protein</fullName>
    </submittedName>
</protein>
<organism evidence="1">
    <name type="scientific">marine sediment metagenome</name>
    <dbReference type="NCBI Taxonomy" id="412755"/>
    <lineage>
        <taxon>unclassified sequences</taxon>
        <taxon>metagenomes</taxon>
        <taxon>ecological metagenomes</taxon>
    </lineage>
</organism>
<gene>
    <name evidence="1" type="ORF">S01H1_83449</name>
</gene>
<name>X0YDC7_9ZZZZ</name>
<comment type="caution">
    <text evidence="1">The sequence shown here is derived from an EMBL/GenBank/DDBJ whole genome shotgun (WGS) entry which is preliminary data.</text>
</comment>
<evidence type="ECO:0000313" key="1">
    <source>
        <dbReference type="EMBL" id="GAG45277.1"/>
    </source>
</evidence>